<keyword evidence="2" id="KW-1185">Reference proteome</keyword>
<gene>
    <name evidence="1" type="ORF">U9M48_035245</name>
</gene>
<protein>
    <submittedName>
        <fullName evidence="1">Uncharacterized protein</fullName>
    </submittedName>
</protein>
<name>A0AAQ3UAR8_PASNO</name>
<organism evidence="1 2">
    <name type="scientific">Paspalum notatum var. saurae</name>
    <dbReference type="NCBI Taxonomy" id="547442"/>
    <lineage>
        <taxon>Eukaryota</taxon>
        <taxon>Viridiplantae</taxon>
        <taxon>Streptophyta</taxon>
        <taxon>Embryophyta</taxon>
        <taxon>Tracheophyta</taxon>
        <taxon>Spermatophyta</taxon>
        <taxon>Magnoliopsida</taxon>
        <taxon>Liliopsida</taxon>
        <taxon>Poales</taxon>
        <taxon>Poaceae</taxon>
        <taxon>PACMAD clade</taxon>
        <taxon>Panicoideae</taxon>
        <taxon>Andropogonodae</taxon>
        <taxon>Paspaleae</taxon>
        <taxon>Paspalinae</taxon>
        <taxon>Paspalum</taxon>
    </lineage>
</organism>
<proteinExistence type="predicted"/>
<evidence type="ECO:0000313" key="2">
    <source>
        <dbReference type="Proteomes" id="UP001341281"/>
    </source>
</evidence>
<accession>A0AAQ3UAR8</accession>
<dbReference type="AlphaFoldDB" id="A0AAQ3UAR8"/>
<dbReference type="Proteomes" id="UP001341281">
    <property type="component" value="Chromosome 08"/>
</dbReference>
<dbReference type="EMBL" id="CP144752">
    <property type="protein sequence ID" value="WVZ88769.1"/>
    <property type="molecule type" value="Genomic_DNA"/>
</dbReference>
<sequence>MGSIPVPAFPAAAGYAGPALGVPAPLPGLGIQDGPAARSFLNSAINLWCRAVRARLGPPELCRAGSEIRQKSVGIDSFKHYKPKEAMTEQT</sequence>
<reference evidence="1 2" key="1">
    <citation type="submission" date="2024-02" db="EMBL/GenBank/DDBJ databases">
        <title>High-quality chromosome-scale genome assembly of Pensacola bahiagrass (Paspalum notatum Flugge var. saurae).</title>
        <authorList>
            <person name="Vega J.M."/>
            <person name="Podio M."/>
            <person name="Orjuela J."/>
            <person name="Siena L.A."/>
            <person name="Pessino S.C."/>
            <person name="Combes M.C."/>
            <person name="Mariac C."/>
            <person name="Albertini E."/>
            <person name="Pupilli F."/>
            <person name="Ortiz J.P.A."/>
            <person name="Leblanc O."/>
        </authorList>
    </citation>
    <scope>NUCLEOTIDE SEQUENCE [LARGE SCALE GENOMIC DNA]</scope>
    <source>
        <strain evidence="1">R1</strain>
        <tissue evidence="1">Leaf</tissue>
    </source>
</reference>
<evidence type="ECO:0000313" key="1">
    <source>
        <dbReference type="EMBL" id="WVZ88769.1"/>
    </source>
</evidence>